<organism evidence="1">
    <name type="scientific">Solanum lycopersicum</name>
    <name type="common">Tomato</name>
    <name type="synonym">Lycopersicon esculentum</name>
    <dbReference type="NCBI Taxonomy" id="4081"/>
    <lineage>
        <taxon>Eukaryota</taxon>
        <taxon>Viridiplantae</taxon>
        <taxon>Streptophyta</taxon>
        <taxon>Embryophyta</taxon>
        <taxon>Tracheophyta</taxon>
        <taxon>Spermatophyta</taxon>
        <taxon>Magnoliopsida</taxon>
        <taxon>eudicotyledons</taxon>
        <taxon>Gunneridae</taxon>
        <taxon>Pentapetalae</taxon>
        <taxon>asterids</taxon>
        <taxon>lamiids</taxon>
        <taxon>Solanales</taxon>
        <taxon>Solanaceae</taxon>
        <taxon>Solanoideae</taxon>
        <taxon>Solaneae</taxon>
        <taxon>Solanum</taxon>
        <taxon>Solanum subgen. Lycopersicon</taxon>
    </lineage>
</organism>
<reference evidence="1" key="2">
    <citation type="submission" date="2019-01" db="UniProtKB">
        <authorList>
            <consortium name="EnsemblPlants"/>
        </authorList>
    </citation>
    <scope>IDENTIFICATION</scope>
    <source>
        <strain evidence="1">cv. Heinz 1706</strain>
    </source>
</reference>
<evidence type="ECO:0000313" key="2">
    <source>
        <dbReference type="Proteomes" id="UP000004994"/>
    </source>
</evidence>
<accession>A0A3Q7HS52</accession>
<protein>
    <submittedName>
        <fullName evidence="1">Uncharacterized protein</fullName>
    </submittedName>
</protein>
<dbReference type="AlphaFoldDB" id="A0A3Q7HS52"/>
<dbReference type="PaxDb" id="4081-Solyc08g077190.1.1"/>
<dbReference type="EnsemblPlants" id="Solyc08g077190.1.1">
    <property type="protein sequence ID" value="Solyc08g077190.1.1.1"/>
    <property type="gene ID" value="Solyc08g077190.1"/>
</dbReference>
<dbReference type="Proteomes" id="UP000004994">
    <property type="component" value="Chromosome 8"/>
</dbReference>
<reference evidence="1" key="1">
    <citation type="journal article" date="2012" name="Nature">
        <title>The tomato genome sequence provides insights into fleshy fruit evolution.</title>
        <authorList>
            <consortium name="Tomato Genome Consortium"/>
        </authorList>
    </citation>
    <scope>NUCLEOTIDE SEQUENCE [LARGE SCALE GENOMIC DNA]</scope>
    <source>
        <strain evidence="1">cv. Heinz 1706</strain>
    </source>
</reference>
<name>A0A3Q7HS52_SOLLC</name>
<sequence length="99" mass="11755">MYTNLLHNEMITFSPFIFSLFRVFSNSYRRMDLQFYRSNRCLLSRRAEKNAVYVLQFQTEGKDYVNFSSTVGIGAKDEEVMESSRDGVLVLSRYVVWRE</sequence>
<dbReference type="InParanoid" id="A0A3Q7HS52"/>
<dbReference type="Gramene" id="Solyc08g077190.1.1">
    <property type="protein sequence ID" value="Solyc08g077190.1.1.1"/>
    <property type="gene ID" value="Solyc08g077190.1"/>
</dbReference>
<keyword evidence="2" id="KW-1185">Reference proteome</keyword>
<evidence type="ECO:0000313" key="1">
    <source>
        <dbReference type="EnsemblPlants" id="Solyc08g077190.1.1.1"/>
    </source>
</evidence>
<proteinExistence type="predicted"/>